<evidence type="ECO:0000313" key="4">
    <source>
        <dbReference type="Proteomes" id="UP000199230"/>
    </source>
</evidence>
<feature type="coiled-coil region" evidence="1">
    <location>
        <begin position="72"/>
        <end position="106"/>
    </location>
</feature>
<dbReference type="Proteomes" id="UP000199230">
    <property type="component" value="Unassembled WGS sequence"/>
</dbReference>
<reference evidence="3 4" key="1">
    <citation type="submission" date="2016-10" db="EMBL/GenBank/DDBJ databases">
        <authorList>
            <person name="de Groot N.N."/>
        </authorList>
    </citation>
    <scope>NUCLEOTIDE SEQUENCE [LARGE SCALE GENOMIC DNA]</scope>
    <source>
        <strain evidence="3 4">APO</strain>
    </source>
</reference>
<dbReference type="STRING" id="159292.SAMN05192546_103333"/>
<evidence type="ECO:0000256" key="1">
    <source>
        <dbReference type="SAM" id="Coils"/>
    </source>
</evidence>
<name>A0A1H3LSY6_9FIRM</name>
<feature type="domain" description="DZANK-type" evidence="2">
    <location>
        <begin position="112"/>
        <end position="169"/>
    </location>
</feature>
<keyword evidence="1" id="KW-0175">Coiled coil</keyword>
<dbReference type="RefSeq" id="WP_093312185.1">
    <property type="nucleotide sequence ID" value="NZ_FNPV01000003.1"/>
</dbReference>
<dbReference type="InterPro" id="IPR025874">
    <property type="entry name" value="DZR"/>
</dbReference>
<dbReference type="Pfam" id="PF12773">
    <property type="entry name" value="DZR"/>
    <property type="match status" value="1"/>
</dbReference>
<dbReference type="OrthoDB" id="1696133at2"/>
<keyword evidence="4" id="KW-1185">Reference proteome</keyword>
<organism evidence="3 4">
    <name type="scientific">Tindallia californiensis</name>
    <dbReference type="NCBI Taxonomy" id="159292"/>
    <lineage>
        <taxon>Bacteria</taxon>
        <taxon>Bacillati</taxon>
        <taxon>Bacillota</taxon>
        <taxon>Clostridia</taxon>
        <taxon>Peptostreptococcales</taxon>
        <taxon>Tindalliaceae</taxon>
        <taxon>Tindallia</taxon>
    </lineage>
</organism>
<evidence type="ECO:0000259" key="2">
    <source>
        <dbReference type="Pfam" id="PF12773"/>
    </source>
</evidence>
<dbReference type="EMBL" id="FNPV01000003">
    <property type="protein sequence ID" value="SDY66965.1"/>
    <property type="molecule type" value="Genomic_DNA"/>
</dbReference>
<protein>
    <submittedName>
        <fullName evidence="3">Double zinc ribbon</fullName>
    </submittedName>
</protein>
<gene>
    <name evidence="3" type="ORF">SAMN05192546_103333</name>
</gene>
<sequence>MADFFKKLRKEMDEGVTIASVKSKNLIETTKIRNRISTLQGQKESRLNELGVQYYRGWSMEEIQTEDVQNRLQTICENIKAIDQEIQLKEDEIEKIHKEEQDLMNRKKPQTCKCGKNINPEALFCNHCGAKVEEVLKQNETREESSSASMKCSCGKMINEGTKFCGGCGNNVEHFFNSSDQKED</sequence>
<accession>A0A1H3LSY6</accession>
<dbReference type="AlphaFoldDB" id="A0A1H3LSY6"/>
<proteinExistence type="predicted"/>
<evidence type="ECO:0000313" key="3">
    <source>
        <dbReference type="EMBL" id="SDY66965.1"/>
    </source>
</evidence>